<dbReference type="EMBL" id="KB310616">
    <property type="protein sequence ID" value="ELT91186.1"/>
    <property type="molecule type" value="Genomic_DNA"/>
</dbReference>
<dbReference type="GO" id="GO:0005634">
    <property type="term" value="C:nucleus"/>
    <property type="evidence" value="ECO:0007669"/>
    <property type="project" value="TreeGrafter"/>
</dbReference>
<dbReference type="GO" id="GO:0008408">
    <property type="term" value="F:3'-5' exonuclease activity"/>
    <property type="evidence" value="ECO:0007669"/>
    <property type="project" value="InterPro"/>
</dbReference>
<dbReference type="OMA" id="PICETGF"/>
<dbReference type="Proteomes" id="UP000014760">
    <property type="component" value="Unassembled WGS sequence"/>
</dbReference>
<feature type="coiled-coil region" evidence="1">
    <location>
        <begin position="133"/>
        <end position="167"/>
    </location>
</feature>
<dbReference type="SUPFAM" id="SSF56399">
    <property type="entry name" value="ADP-ribosylation"/>
    <property type="match status" value="1"/>
</dbReference>
<feature type="domain" description="PBZ-type" evidence="4">
    <location>
        <begin position="58"/>
        <end position="81"/>
    </location>
</feature>
<dbReference type="PANTHER" id="PTHR21315">
    <property type="entry name" value="APRATAXIN AND PNK-LIKE FACTOR-RELATED"/>
    <property type="match status" value="1"/>
</dbReference>
<dbReference type="Gene3D" id="3.90.228.10">
    <property type="match status" value="1"/>
</dbReference>
<evidence type="ECO:0000313" key="6">
    <source>
        <dbReference type="EnsemblMetazoa" id="CapteP207715"/>
    </source>
</evidence>
<evidence type="ECO:0000256" key="1">
    <source>
        <dbReference type="SAM" id="Coils"/>
    </source>
</evidence>
<sequence length="495" mass="55435">MSDSDGDCGPCPAKKSRIRCPYGSRCYRKNPQHFKEFSHSDEVGAKRFDSSVERRTLPVCPFGTNCYRKNLVHFAEFSHPTAGSSRAKDDGDDTESNASSSGDEDVVAHSSKANGMLQKSYSQMTEEERKDLITKAIAAKTQLEAELKSAREKVEERERELQRMQDEVNKGVLLMDGEEEALKADAVKYYSLVPERAYKEGSAAQLHFRLAESQFYRLIDATSQRFRVKKVEYVINPALAGAFNQAREDLKLMRGEEMSYPVLAFHGTEEKNITPIVEGGFKVPGEKGFAHRTDSGMWGRGVYFSEYPGYSMAYIAGSTKLLLSQVLLGKKKPEDKRKVVDSREEMLLLYEKAADVKRSTGVFEGTSTKLVGKFVKGILDISRLIRKHGGKCQGSYHVYDHVIWVNLGSVLADRSTAMSLVVASHLEFEKKSSNDVMQAMAWGAYLSRNITSPPCLLVFACIKEIPFSHAFPLKHMGAHNLKDECHLDGSMTNER</sequence>
<proteinExistence type="predicted"/>
<organism evidence="5">
    <name type="scientific">Capitella teleta</name>
    <name type="common">Polychaete worm</name>
    <dbReference type="NCBI Taxonomy" id="283909"/>
    <lineage>
        <taxon>Eukaryota</taxon>
        <taxon>Metazoa</taxon>
        <taxon>Spiralia</taxon>
        <taxon>Lophotrochozoa</taxon>
        <taxon>Annelida</taxon>
        <taxon>Polychaeta</taxon>
        <taxon>Sedentaria</taxon>
        <taxon>Scolecida</taxon>
        <taxon>Capitellidae</taxon>
        <taxon>Capitella</taxon>
    </lineage>
</organism>
<keyword evidence="1" id="KW-0175">Coiled coil</keyword>
<dbReference type="OrthoDB" id="6158164at2759"/>
<dbReference type="HOGENOM" id="CLU_042963_0_0_1"/>
<dbReference type="InterPro" id="IPR039253">
    <property type="entry name" value="APLF"/>
</dbReference>
<dbReference type="Pfam" id="PF00644">
    <property type="entry name" value="PARP"/>
    <property type="match status" value="1"/>
</dbReference>
<dbReference type="InterPro" id="IPR019406">
    <property type="entry name" value="APLF_PBZ"/>
</dbReference>
<feature type="domain" description="PARP catalytic" evidence="3">
    <location>
        <begin position="212"/>
        <end position="331"/>
    </location>
</feature>
<dbReference type="AlphaFoldDB" id="R7TI08"/>
<dbReference type="GO" id="GO:0035861">
    <property type="term" value="C:site of double-strand break"/>
    <property type="evidence" value="ECO:0007669"/>
    <property type="project" value="TreeGrafter"/>
</dbReference>
<dbReference type="InterPro" id="IPR012317">
    <property type="entry name" value="Poly(ADP-ribose)pol_cat_dom"/>
</dbReference>
<evidence type="ECO:0000256" key="2">
    <source>
        <dbReference type="SAM" id="MobiDB-lite"/>
    </source>
</evidence>
<reference evidence="6" key="3">
    <citation type="submission" date="2015-06" db="UniProtKB">
        <authorList>
            <consortium name="EnsemblMetazoa"/>
        </authorList>
    </citation>
    <scope>IDENTIFICATION</scope>
</reference>
<dbReference type="Pfam" id="PF10283">
    <property type="entry name" value="zf-CCHH"/>
    <property type="match status" value="2"/>
</dbReference>
<feature type="region of interest" description="Disordered" evidence="2">
    <location>
        <begin position="80"/>
        <end position="123"/>
    </location>
</feature>
<dbReference type="GO" id="GO:0006302">
    <property type="term" value="P:double-strand break repair"/>
    <property type="evidence" value="ECO:0007669"/>
    <property type="project" value="InterPro"/>
</dbReference>
<dbReference type="EMBL" id="AMQN01002977">
    <property type="status" value="NOT_ANNOTATED_CDS"/>
    <property type="molecule type" value="Genomic_DNA"/>
</dbReference>
<protein>
    <recommendedName>
        <fullName evidence="8">PARP</fullName>
    </recommendedName>
</protein>
<reference evidence="5 7" key="2">
    <citation type="journal article" date="2013" name="Nature">
        <title>Insights into bilaterian evolution from three spiralian genomes.</title>
        <authorList>
            <person name="Simakov O."/>
            <person name="Marletaz F."/>
            <person name="Cho S.J."/>
            <person name="Edsinger-Gonzales E."/>
            <person name="Havlak P."/>
            <person name="Hellsten U."/>
            <person name="Kuo D.H."/>
            <person name="Larsson T."/>
            <person name="Lv J."/>
            <person name="Arendt D."/>
            <person name="Savage R."/>
            <person name="Osoegawa K."/>
            <person name="de Jong P."/>
            <person name="Grimwood J."/>
            <person name="Chapman J.A."/>
            <person name="Shapiro H."/>
            <person name="Aerts A."/>
            <person name="Otillar R.P."/>
            <person name="Terry A.Y."/>
            <person name="Boore J.L."/>
            <person name="Grigoriev I.V."/>
            <person name="Lindberg D.R."/>
            <person name="Seaver E.C."/>
            <person name="Weisblat D.A."/>
            <person name="Putnam N.H."/>
            <person name="Rokhsar D.S."/>
        </authorList>
    </citation>
    <scope>NUCLEOTIDE SEQUENCE</scope>
    <source>
        <strain evidence="5 7">I ESC-2004</strain>
    </source>
</reference>
<dbReference type="STRING" id="283909.R7TI08"/>
<accession>R7TI08</accession>
<feature type="domain" description="PBZ-type" evidence="4">
    <location>
        <begin position="17"/>
        <end position="40"/>
    </location>
</feature>
<evidence type="ECO:0000313" key="5">
    <source>
        <dbReference type="EMBL" id="ELT91186.1"/>
    </source>
</evidence>
<keyword evidence="7" id="KW-1185">Reference proteome</keyword>
<name>R7TI08_CAPTE</name>
<dbReference type="EnsemblMetazoa" id="CapteT207715">
    <property type="protein sequence ID" value="CapteP207715"/>
    <property type="gene ID" value="CapteG207715"/>
</dbReference>
<gene>
    <name evidence="5" type="ORF">CAPTEDRAFT_207715</name>
</gene>
<reference evidence="7" key="1">
    <citation type="submission" date="2012-12" db="EMBL/GenBank/DDBJ databases">
        <authorList>
            <person name="Hellsten U."/>
            <person name="Grimwood J."/>
            <person name="Chapman J.A."/>
            <person name="Shapiro H."/>
            <person name="Aerts A."/>
            <person name="Otillar R.P."/>
            <person name="Terry A.Y."/>
            <person name="Boore J.L."/>
            <person name="Simakov O."/>
            <person name="Marletaz F."/>
            <person name="Cho S.-J."/>
            <person name="Edsinger-Gonzales E."/>
            <person name="Havlak P."/>
            <person name="Kuo D.-H."/>
            <person name="Larsson T."/>
            <person name="Lv J."/>
            <person name="Arendt D."/>
            <person name="Savage R."/>
            <person name="Osoegawa K."/>
            <person name="de Jong P."/>
            <person name="Lindberg D.R."/>
            <person name="Seaver E.C."/>
            <person name="Weisblat D.A."/>
            <person name="Putnam N.H."/>
            <person name="Grigoriev I.V."/>
            <person name="Rokhsar D.S."/>
        </authorList>
    </citation>
    <scope>NUCLEOTIDE SEQUENCE</scope>
    <source>
        <strain evidence="7">I ESC-2004</strain>
    </source>
</reference>
<evidence type="ECO:0000313" key="7">
    <source>
        <dbReference type="Proteomes" id="UP000014760"/>
    </source>
</evidence>
<dbReference type="GO" id="GO:0003906">
    <property type="term" value="F:DNA-(apurinic or apyrimidinic site) endonuclease activity"/>
    <property type="evidence" value="ECO:0007669"/>
    <property type="project" value="InterPro"/>
</dbReference>
<evidence type="ECO:0008006" key="8">
    <source>
        <dbReference type="Google" id="ProtNLM"/>
    </source>
</evidence>
<dbReference type="GO" id="GO:0003950">
    <property type="term" value="F:NAD+ poly-ADP-ribosyltransferase activity"/>
    <property type="evidence" value="ECO:0007669"/>
    <property type="project" value="InterPro"/>
</dbReference>
<feature type="compositionally biased region" description="Polar residues" evidence="2">
    <location>
        <begin position="111"/>
        <end position="123"/>
    </location>
</feature>
<evidence type="ECO:0000259" key="4">
    <source>
        <dbReference type="Pfam" id="PF10283"/>
    </source>
</evidence>
<evidence type="ECO:0000259" key="3">
    <source>
        <dbReference type="Pfam" id="PF00644"/>
    </source>
</evidence>
<dbReference type="PANTHER" id="PTHR21315:SF2">
    <property type="entry name" value="APRATAXIN AND PNK-LIKE FACTOR"/>
    <property type="match status" value="1"/>
</dbReference>